<dbReference type="AlphaFoldDB" id="A0A1I8NZ31"/>
<dbReference type="PROSITE" id="PS50179">
    <property type="entry name" value="VHS"/>
    <property type="match status" value="1"/>
</dbReference>
<keyword evidence="4" id="KW-0813">Transport</keyword>
<dbReference type="Gene3D" id="1.25.40.90">
    <property type="match status" value="1"/>
</dbReference>
<dbReference type="CDD" id="cd03568">
    <property type="entry name" value="VHS_STAM"/>
    <property type="match status" value="1"/>
</dbReference>
<evidence type="ECO:0000256" key="2">
    <source>
        <dbReference type="ARBA" id="ARBA00009666"/>
    </source>
</evidence>
<sequence>MGIFGQSTGFDADVENATRESNTKEDWSSILDVCDKTSSNSRNAKDCLKAIMKRMGHNDPHVVMQAITLLDACISNCGKAFHLEVASREFQNEFVRLLGKAQPKVSARMCQVLKRWAEGDFKNDPELNLIPSLYAKLRQENYYDFNTTNNKPSKTSAKMPSASDTTANSQQEEDDLAKAIELSLKEVKNSPKHSSAATSGGVNQYVSIRLLVASVF</sequence>
<dbReference type="GO" id="GO:0043328">
    <property type="term" value="P:protein transport to vacuole involved in ubiquitin-dependent protein catabolic process via the multivesicular body sorting pathway"/>
    <property type="evidence" value="ECO:0007669"/>
    <property type="project" value="TreeGrafter"/>
</dbReference>
<evidence type="ECO:0000313" key="10">
    <source>
        <dbReference type="Proteomes" id="UP000095300"/>
    </source>
</evidence>
<evidence type="ECO:0000256" key="5">
    <source>
        <dbReference type="ARBA" id="ARBA00022753"/>
    </source>
</evidence>
<dbReference type="InterPro" id="IPR002014">
    <property type="entry name" value="VHS_dom"/>
</dbReference>
<dbReference type="OrthoDB" id="10068368at2759"/>
<gene>
    <name evidence="9" type="primary">106088532</name>
</gene>
<feature type="domain" description="VHS" evidence="8">
    <location>
        <begin position="17"/>
        <end position="142"/>
    </location>
</feature>
<proteinExistence type="inferred from homology"/>
<dbReference type="SMART" id="SM00726">
    <property type="entry name" value="UIM"/>
    <property type="match status" value="1"/>
</dbReference>
<dbReference type="EnsemblMetazoa" id="SCAU003350-RA">
    <property type="protein sequence ID" value="SCAU003350-PA"/>
    <property type="gene ID" value="SCAU003350"/>
</dbReference>
<dbReference type="PANTHER" id="PTHR45929">
    <property type="entry name" value="JAK PATHWAY SIGNAL TRANSDUCTION ADAPTOR MOLECULE"/>
    <property type="match status" value="1"/>
</dbReference>
<dbReference type="SMART" id="SM00288">
    <property type="entry name" value="VHS"/>
    <property type="match status" value="1"/>
</dbReference>
<dbReference type="STRING" id="35570.A0A1I8NZ31"/>
<dbReference type="PANTHER" id="PTHR45929:SF3">
    <property type="entry name" value="JAK PATHWAY SIGNAL TRANSDUCTION ADAPTOR MOLECULE"/>
    <property type="match status" value="1"/>
</dbReference>
<keyword evidence="3" id="KW-0728">SH3 domain</keyword>
<dbReference type="VEuPathDB" id="VectorBase:SCAU003350"/>
<dbReference type="InterPro" id="IPR050670">
    <property type="entry name" value="STAM"/>
</dbReference>
<evidence type="ECO:0000259" key="8">
    <source>
        <dbReference type="PROSITE" id="PS50179"/>
    </source>
</evidence>
<dbReference type="SUPFAM" id="SSF48464">
    <property type="entry name" value="ENTH/VHS domain"/>
    <property type="match status" value="1"/>
</dbReference>
<evidence type="ECO:0000256" key="7">
    <source>
        <dbReference type="SAM" id="MobiDB-lite"/>
    </source>
</evidence>
<evidence type="ECO:0000256" key="3">
    <source>
        <dbReference type="ARBA" id="ARBA00022443"/>
    </source>
</evidence>
<name>A0A1I8NZ31_STOCA</name>
<dbReference type="InterPro" id="IPR003903">
    <property type="entry name" value="UIM_dom"/>
</dbReference>
<dbReference type="GO" id="GO:0033565">
    <property type="term" value="C:ESCRT-0 complex"/>
    <property type="evidence" value="ECO:0007669"/>
    <property type="project" value="TreeGrafter"/>
</dbReference>
<comment type="subcellular location">
    <subcellularLocation>
        <location evidence="1">Endosome</location>
    </subcellularLocation>
</comment>
<protein>
    <recommendedName>
        <fullName evidence="8">VHS domain-containing protein</fullName>
    </recommendedName>
</protein>
<organism evidence="9 10">
    <name type="scientific">Stomoxys calcitrans</name>
    <name type="common">Stable fly</name>
    <name type="synonym">Conops calcitrans</name>
    <dbReference type="NCBI Taxonomy" id="35570"/>
    <lineage>
        <taxon>Eukaryota</taxon>
        <taxon>Metazoa</taxon>
        <taxon>Ecdysozoa</taxon>
        <taxon>Arthropoda</taxon>
        <taxon>Hexapoda</taxon>
        <taxon>Insecta</taxon>
        <taxon>Pterygota</taxon>
        <taxon>Neoptera</taxon>
        <taxon>Endopterygota</taxon>
        <taxon>Diptera</taxon>
        <taxon>Brachycera</taxon>
        <taxon>Muscomorpha</taxon>
        <taxon>Muscoidea</taxon>
        <taxon>Muscidae</taxon>
        <taxon>Stomoxys</taxon>
    </lineage>
</organism>
<feature type="compositionally biased region" description="Polar residues" evidence="7">
    <location>
        <begin position="145"/>
        <end position="170"/>
    </location>
</feature>
<reference evidence="9" key="1">
    <citation type="submission" date="2020-05" db="UniProtKB">
        <authorList>
            <consortium name="EnsemblMetazoa"/>
        </authorList>
    </citation>
    <scope>IDENTIFICATION</scope>
    <source>
        <strain evidence="9">USDA</strain>
    </source>
</reference>
<evidence type="ECO:0000256" key="4">
    <source>
        <dbReference type="ARBA" id="ARBA00022448"/>
    </source>
</evidence>
<comment type="similarity">
    <text evidence="2">Belongs to the STAM family.</text>
</comment>
<evidence type="ECO:0000313" key="9">
    <source>
        <dbReference type="EnsemblMetazoa" id="SCAU003350-PA"/>
    </source>
</evidence>
<dbReference type="Pfam" id="PF02809">
    <property type="entry name" value="UIM"/>
    <property type="match status" value="1"/>
</dbReference>
<evidence type="ECO:0000256" key="1">
    <source>
        <dbReference type="ARBA" id="ARBA00004177"/>
    </source>
</evidence>
<dbReference type="GO" id="GO:0035091">
    <property type="term" value="F:phosphatidylinositol binding"/>
    <property type="evidence" value="ECO:0007669"/>
    <property type="project" value="InterPro"/>
</dbReference>
<accession>A0A1I8NZ31</accession>
<dbReference type="Pfam" id="PF00790">
    <property type="entry name" value="VHS"/>
    <property type="match status" value="1"/>
</dbReference>
<keyword evidence="6" id="KW-0653">Protein transport</keyword>
<dbReference type="PROSITE" id="PS50330">
    <property type="entry name" value="UIM"/>
    <property type="match status" value="1"/>
</dbReference>
<feature type="region of interest" description="Disordered" evidence="7">
    <location>
        <begin position="145"/>
        <end position="173"/>
    </location>
</feature>
<keyword evidence="5" id="KW-0967">Endosome</keyword>
<dbReference type="Gene3D" id="6.10.140.100">
    <property type="match status" value="1"/>
</dbReference>
<keyword evidence="10" id="KW-1185">Reference proteome</keyword>
<evidence type="ECO:0000256" key="6">
    <source>
        <dbReference type="ARBA" id="ARBA00022927"/>
    </source>
</evidence>
<dbReference type="GO" id="GO:0043130">
    <property type="term" value="F:ubiquitin binding"/>
    <property type="evidence" value="ECO:0007669"/>
    <property type="project" value="InterPro"/>
</dbReference>
<dbReference type="FunFam" id="1.25.40.90:FF:000009">
    <property type="entry name" value="Putative signal transducing adapter molecule 1"/>
    <property type="match status" value="1"/>
</dbReference>
<dbReference type="Proteomes" id="UP000095300">
    <property type="component" value="Unassembled WGS sequence"/>
</dbReference>
<dbReference type="InterPro" id="IPR008942">
    <property type="entry name" value="ENTH_VHS"/>
</dbReference>